<gene>
    <name evidence="7" type="ORF">SE18_04770</name>
</gene>
<evidence type="ECO:0000256" key="4">
    <source>
        <dbReference type="ARBA" id="ARBA00048590"/>
    </source>
</evidence>
<proteinExistence type="predicted"/>
<dbReference type="EMBL" id="LGKP01000008">
    <property type="protein sequence ID" value="KPL91062.1"/>
    <property type="molecule type" value="Genomic_DNA"/>
</dbReference>
<dbReference type="Pfam" id="PF00550">
    <property type="entry name" value="PP-binding"/>
    <property type="match status" value="1"/>
</dbReference>
<accession>A0A0P6Y0X1</accession>
<dbReference type="PANTHER" id="PTHR43540:SF3">
    <property type="entry name" value="ENTEROBACTIN SYNTHASE COMPONENT B"/>
    <property type="match status" value="1"/>
</dbReference>
<dbReference type="PRINTS" id="PR01398">
    <property type="entry name" value="ISCHRISMTASE"/>
</dbReference>
<evidence type="ECO:0000313" key="7">
    <source>
        <dbReference type="EMBL" id="KPL91062.1"/>
    </source>
</evidence>
<dbReference type="InterPro" id="IPR050272">
    <property type="entry name" value="Isochorismatase-like_hydrls"/>
</dbReference>
<organism evidence="7 8">
    <name type="scientific">Herpetosiphon geysericola</name>
    <dbReference type="NCBI Taxonomy" id="70996"/>
    <lineage>
        <taxon>Bacteria</taxon>
        <taxon>Bacillati</taxon>
        <taxon>Chloroflexota</taxon>
        <taxon>Chloroflexia</taxon>
        <taxon>Herpetosiphonales</taxon>
        <taxon>Herpetosiphonaceae</taxon>
        <taxon>Herpetosiphon</taxon>
    </lineage>
</organism>
<keyword evidence="3" id="KW-0378">Hydrolase</keyword>
<keyword evidence="8" id="KW-1185">Reference proteome</keyword>
<evidence type="ECO:0000256" key="3">
    <source>
        <dbReference type="ARBA" id="ARBA00022801"/>
    </source>
</evidence>
<dbReference type="RefSeq" id="WP_054533272.1">
    <property type="nucleotide sequence ID" value="NZ_LGKP01000008.1"/>
</dbReference>
<protein>
    <recommendedName>
        <fullName evidence="2">isochorismatase</fullName>
        <ecNumber evidence="2">3.3.2.1</ecNumber>
    </recommendedName>
</protein>
<feature type="modified residue" description="O-(pantetheine 4'-phosphoryl)serine" evidence="5">
    <location>
        <position position="239"/>
    </location>
</feature>
<comment type="pathway">
    <text evidence="1">Siderophore biosynthesis.</text>
</comment>
<dbReference type="Proteomes" id="UP000050277">
    <property type="component" value="Unassembled WGS sequence"/>
</dbReference>
<dbReference type="OrthoDB" id="257098at2"/>
<dbReference type="InterPro" id="IPR036380">
    <property type="entry name" value="Isochorismatase-like_sf"/>
</dbReference>
<dbReference type="Gene3D" id="3.40.50.850">
    <property type="entry name" value="Isochorismatase-like"/>
    <property type="match status" value="1"/>
</dbReference>
<comment type="cofactor">
    <cofactor evidence="5">
        <name>pantetheine 4'-phosphate</name>
        <dbReference type="ChEBI" id="CHEBI:47942"/>
    </cofactor>
    <text evidence="5">Binds 1 phosphopantetheine covalently.</text>
</comment>
<evidence type="ECO:0000256" key="1">
    <source>
        <dbReference type="ARBA" id="ARBA00004924"/>
    </source>
</evidence>
<dbReference type="PATRIC" id="fig|70996.4.peg.5439"/>
<keyword evidence="5" id="KW-0596">Phosphopantetheine</keyword>
<dbReference type="InterPro" id="IPR016291">
    <property type="entry name" value="Isochorismatase"/>
</dbReference>
<evidence type="ECO:0000256" key="5">
    <source>
        <dbReference type="PIRSR" id="PIRSR001111-50"/>
    </source>
</evidence>
<keyword evidence="5" id="KW-0597">Phosphoprotein</keyword>
<comment type="caution">
    <text evidence="7">The sequence shown here is derived from an EMBL/GenBank/DDBJ whole genome shotgun (WGS) entry which is preliminary data.</text>
</comment>
<dbReference type="GO" id="GO:0008908">
    <property type="term" value="F:isochorismatase activity"/>
    <property type="evidence" value="ECO:0007669"/>
    <property type="project" value="UniProtKB-EC"/>
</dbReference>
<dbReference type="Gene3D" id="1.10.1200.10">
    <property type="entry name" value="ACP-like"/>
    <property type="match status" value="1"/>
</dbReference>
<reference evidence="7 8" key="1">
    <citation type="submission" date="2015-07" db="EMBL/GenBank/DDBJ databases">
        <title>Whole genome sequence of Herpetosiphon geysericola DSM 7119.</title>
        <authorList>
            <person name="Hemp J."/>
            <person name="Ward L.M."/>
            <person name="Pace L.A."/>
            <person name="Fischer W.W."/>
        </authorList>
    </citation>
    <scope>NUCLEOTIDE SEQUENCE [LARGE SCALE GENOMIC DNA]</scope>
    <source>
        <strain evidence="7 8">DSM 7119</strain>
    </source>
</reference>
<name>A0A0P6Y0X1_9CHLR</name>
<feature type="domain" description="Carrier" evidence="6">
    <location>
        <begin position="198"/>
        <end position="278"/>
    </location>
</feature>
<evidence type="ECO:0000256" key="2">
    <source>
        <dbReference type="ARBA" id="ARBA00012100"/>
    </source>
</evidence>
<comment type="catalytic activity">
    <reaction evidence="4">
        <text>isochorismate + H2O = (2S,3S)-2,3-dihydroxy-2,3-dihydrobenzoate + pyruvate</text>
        <dbReference type="Rhea" id="RHEA:11112"/>
        <dbReference type="ChEBI" id="CHEBI:15361"/>
        <dbReference type="ChEBI" id="CHEBI:15377"/>
        <dbReference type="ChEBI" id="CHEBI:29780"/>
        <dbReference type="ChEBI" id="CHEBI:58764"/>
        <dbReference type="EC" id="3.3.2.1"/>
    </reaction>
</comment>
<dbReference type="InterPro" id="IPR009081">
    <property type="entry name" value="PP-bd_ACP"/>
</dbReference>
<dbReference type="InterPro" id="IPR000868">
    <property type="entry name" value="Isochorismatase-like_dom"/>
</dbReference>
<dbReference type="SUPFAM" id="SSF47336">
    <property type="entry name" value="ACP-like"/>
    <property type="match status" value="1"/>
</dbReference>
<sequence>MALPSIAAYAIPTELPTNRANWAAEPQRVALLIHDLQNYFVDAFPAGEEPISSVLHSIACLRDHAHALGIPVFYSAQPGDQAPEDRGLLSTFWGKGLSTGTPPEIVAPLAPRDGDQVITKWRYSAFQRTPLRELLREAGRDQLIVCGVYAHLGCLLTACDAFMQDIQPFFVADAVADFTLDEHRMALQYAAGRCAVVTTTEQLVRELGYNQLRSELHDLLDDIASIGPDDNLLDWGLDSVRLMTLAERWRAAGCEVGFAELAETPTLAEWWQRRFAAQNLEQTHG</sequence>
<dbReference type="AlphaFoldDB" id="A0A0P6Y0X1"/>
<dbReference type="Pfam" id="PF00857">
    <property type="entry name" value="Isochorismatase"/>
    <property type="match status" value="1"/>
</dbReference>
<evidence type="ECO:0000259" key="6">
    <source>
        <dbReference type="PROSITE" id="PS50075"/>
    </source>
</evidence>
<dbReference type="PANTHER" id="PTHR43540">
    <property type="entry name" value="PEROXYUREIDOACRYLATE/UREIDOACRYLATE AMIDOHYDROLASE-RELATED"/>
    <property type="match status" value="1"/>
</dbReference>
<dbReference type="SUPFAM" id="SSF52499">
    <property type="entry name" value="Isochorismatase-like hydrolases"/>
    <property type="match status" value="1"/>
</dbReference>
<dbReference type="STRING" id="70996.SE18_04770"/>
<dbReference type="InterPro" id="IPR036736">
    <property type="entry name" value="ACP-like_sf"/>
</dbReference>
<evidence type="ECO:0000313" key="8">
    <source>
        <dbReference type="Proteomes" id="UP000050277"/>
    </source>
</evidence>
<dbReference type="EC" id="3.3.2.1" evidence="2"/>
<dbReference type="PIRSF" id="PIRSF001111">
    <property type="entry name" value="Isochorismatase"/>
    <property type="match status" value="1"/>
</dbReference>
<dbReference type="PROSITE" id="PS50075">
    <property type="entry name" value="CARRIER"/>
    <property type="match status" value="1"/>
</dbReference>